<comment type="catalytic activity">
    <reaction evidence="6 8">
        <text>(6S)-NADPHX + ATP = ADP + phosphate + NADPH + H(+)</text>
        <dbReference type="Rhea" id="RHEA:32231"/>
        <dbReference type="ChEBI" id="CHEBI:15378"/>
        <dbReference type="ChEBI" id="CHEBI:30616"/>
        <dbReference type="ChEBI" id="CHEBI:43474"/>
        <dbReference type="ChEBI" id="CHEBI:57783"/>
        <dbReference type="ChEBI" id="CHEBI:64076"/>
        <dbReference type="ChEBI" id="CHEBI:456216"/>
        <dbReference type="EC" id="4.2.1.93"/>
    </reaction>
</comment>
<feature type="binding site" evidence="8">
    <location>
        <position position="244"/>
    </location>
    <ligand>
        <name>(6S)-NADPHX</name>
        <dbReference type="ChEBI" id="CHEBI:64076"/>
    </ligand>
</feature>
<evidence type="ECO:0000313" key="11">
    <source>
        <dbReference type="Proteomes" id="UP000694388"/>
    </source>
</evidence>
<dbReference type="Gene3D" id="3.40.1190.20">
    <property type="match status" value="1"/>
</dbReference>
<dbReference type="NCBIfam" id="TIGR00196">
    <property type="entry name" value="yjeF_cterm"/>
    <property type="match status" value="1"/>
</dbReference>
<comment type="caution">
    <text evidence="8">Lacks conserved residue(s) required for the propagation of feature annotation.</text>
</comment>
<organism evidence="10 11">
    <name type="scientific">Eptatretus burgeri</name>
    <name type="common">Inshore hagfish</name>
    <dbReference type="NCBI Taxonomy" id="7764"/>
    <lineage>
        <taxon>Eukaryota</taxon>
        <taxon>Metazoa</taxon>
        <taxon>Chordata</taxon>
        <taxon>Craniata</taxon>
        <taxon>Vertebrata</taxon>
        <taxon>Cyclostomata</taxon>
        <taxon>Myxini</taxon>
        <taxon>Myxiniformes</taxon>
        <taxon>Myxinidae</taxon>
        <taxon>Eptatretinae</taxon>
        <taxon>Eptatretus</taxon>
    </lineage>
</organism>
<evidence type="ECO:0000256" key="4">
    <source>
        <dbReference type="ARBA" id="ARBA00023027"/>
    </source>
</evidence>
<dbReference type="SUPFAM" id="SSF53613">
    <property type="entry name" value="Ribokinase-like"/>
    <property type="match status" value="1"/>
</dbReference>
<keyword evidence="8" id="KW-0597">Phosphoprotein</keyword>
<comment type="function">
    <text evidence="8">Catalyzes the dehydration of the S-form of NAD(P)HX at the expense of ATP, which is converted to ADP. Together with NAD(P)HX epimerase, which catalyzes the epimerization of the S- and R-forms, the enzyme allows the repair of both epimers of NAD(P)HX, a damaged form of NAD(P)H that is a result of enzymatic or heat-dependent hydration.</text>
</comment>
<evidence type="ECO:0000256" key="2">
    <source>
        <dbReference type="ARBA" id="ARBA00022840"/>
    </source>
</evidence>
<evidence type="ECO:0000256" key="1">
    <source>
        <dbReference type="ARBA" id="ARBA00022741"/>
    </source>
</evidence>
<keyword evidence="2 8" id="KW-0067">ATP-binding</keyword>
<evidence type="ECO:0000259" key="9">
    <source>
        <dbReference type="PROSITE" id="PS51383"/>
    </source>
</evidence>
<protein>
    <recommendedName>
        <fullName evidence="8">ATP-dependent (S)-NAD(P)H-hydrate dehydratase</fullName>
        <ecNumber evidence="8">4.2.1.93</ecNumber>
    </recommendedName>
    <alternativeName>
        <fullName evidence="8">ATP-dependent NAD(P)HX dehydratase</fullName>
    </alternativeName>
</protein>
<keyword evidence="3" id="KW-0521">NADP</keyword>
<evidence type="ECO:0000256" key="3">
    <source>
        <dbReference type="ARBA" id="ARBA00022857"/>
    </source>
</evidence>
<accession>A0A8C4N2N2</accession>
<sequence length="277" mass="30379">MYRVTMLKYKACSMVSPKLVLLAPPGAGALPAFLWLRRRFGTMEPLMQRVKLIIPPLTPEKHKGQAGRIGIVGGCEDYTGAPYFAAISAMKVGADLAHIFCTRGAAPVIKSYSPELIVHPVLDHDEAPQEVSRWLPRFHSLVIGPGLGRDPGILKTAKGIIEAAKGLSIPLVIDADALELVHQNISMIKGYRNTILTPNVVEFTRLFNTLLDNQTNEREKSEEAVRDVSLALDGITVVRKGHADVISDGSTGVMGIEWNVRILYFSLEAKTCIFMIH</sequence>
<dbReference type="OMA" id="ANEVHTM"/>
<keyword evidence="11" id="KW-1185">Reference proteome</keyword>
<dbReference type="EC" id="4.2.1.93" evidence="8"/>
<dbReference type="GO" id="GO:0005524">
    <property type="term" value="F:ATP binding"/>
    <property type="evidence" value="ECO:0007669"/>
    <property type="project" value="UniProtKB-KW"/>
</dbReference>
<dbReference type="InterPro" id="IPR029056">
    <property type="entry name" value="Ribokinase-like"/>
</dbReference>
<keyword evidence="1 8" id="KW-0547">Nucleotide-binding</keyword>
<evidence type="ECO:0000313" key="10">
    <source>
        <dbReference type="Ensembl" id="ENSEBUP00000000513.1"/>
    </source>
</evidence>
<evidence type="ECO:0000256" key="8">
    <source>
        <dbReference type="HAMAP-Rule" id="MF_03157"/>
    </source>
</evidence>
<name>A0A8C4N2N2_EPTBU</name>
<dbReference type="Ensembl" id="ENSEBUT00000000812.1">
    <property type="protein sequence ID" value="ENSEBUP00000000513.1"/>
    <property type="gene ID" value="ENSEBUG00000000645.1"/>
</dbReference>
<dbReference type="GO" id="GO:0046496">
    <property type="term" value="P:nicotinamide nucleotide metabolic process"/>
    <property type="evidence" value="ECO:0007669"/>
    <property type="project" value="UniProtKB-UniRule"/>
</dbReference>
<dbReference type="Pfam" id="PF01256">
    <property type="entry name" value="Carb_kinase"/>
    <property type="match status" value="1"/>
</dbReference>
<proteinExistence type="inferred from homology"/>
<dbReference type="GO" id="GO:0047453">
    <property type="term" value="F:ATP-dependent NAD(P)H-hydrate dehydratase activity"/>
    <property type="evidence" value="ECO:0007669"/>
    <property type="project" value="UniProtKB-UniRule"/>
</dbReference>
<dbReference type="AlphaFoldDB" id="A0A8C4N2N2"/>
<evidence type="ECO:0000256" key="7">
    <source>
        <dbReference type="ARBA" id="ARBA00048847"/>
    </source>
</evidence>
<comment type="cofactor">
    <cofactor evidence="8">
        <name>Mg(2+)</name>
        <dbReference type="ChEBI" id="CHEBI:18420"/>
    </cofactor>
</comment>
<dbReference type="PANTHER" id="PTHR12592">
    <property type="entry name" value="ATP-DEPENDENT (S)-NAD(P)H-HYDRATE DEHYDRATASE FAMILY MEMBER"/>
    <property type="match status" value="1"/>
</dbReference>
<reference evidence="10" key="1">
    <citation type="submission" date="2025-08" db="UniProtKB">
        <authorList>
            <consortium name="Ensembl"/>
        </authorList>
    </citation>
    <scope>IDENTIFICATION</scope>
</reference>
<dbReference type="PANTHER" id="PTHR12592:SF0">
    <property type="entry name" value="ATP-DEPENDENT (S)-NAD(P)H-HYDRATE DEHYDRATASE"/>
    <property type="match status" value="1"/>
</dbReference>
<dbReference type="GeneTree" id="ENSGT00390000000917"/>
<reference evidence="10" key="2">
    <citation type="submission" date="2025-09" db="UniProtKB">
        <authorList>
            <consortium name="Ensembl"/>
        </authorList>
    </citation>
    <scope>IDENTIFICATION</scope>
</reference>
<dbReference type="InterPro" id="IPR000631">
    <property type="entry name" value="CARKD"/>
</dbReference>
<dbReference type="PROSITE" id="PS51383">
    <property type="entry name" value="YJEF_C_3"/>
    <property type="match status" value="1"/>
</dbReference>
<dbReference type="GO" id="GO:0110051">
    <property type="term" value="P:metabolite repair"/>
    <property type="evidence" value="ECO:0007669"/>
    <property type="project" value="TreeGrafter"/>
</dbReference>
<comment type="similarity">
    <text evidence="8">Belongs to the NnrD/CARKD family.</text>
</comment>
<dbReference type="HAMAP" id="MF_01965">
    <property type="entry name" value="NADHX_dehydratase"/>
    <property type="match status" value="1"/>
</dbReference>
<keyword evidence="5 8" id="KW-0456">Lyase</keyword>
<keyword evidence="4 8" id="KW-0520">NAD</keyword>
<evidence type="ECO:0000256" key="6">
    <source>
        <dbReference type="ARBA" id="ARBA00047472"/>
    </source>
</evidence>
<feature type="domain" description="YjeF C-terminal" evidence="9">
    <location>
        <begin position="46"/>
        <end position="277"/>
    </location>
</feature>
<dbReference type="Proteomes" id="UP000694388">
    <property type="component" value="Unplaced"/>
</dbReference>
<feature type="binding site" evidence="8">
    <location>
        <begin position="199"/>
        <end position="205"/>
    </location>
    <ligand>
        <name>(6S)-NADPHX</name>
        <dbReference type="ChEBI" id="CHEBI:64076"/>
    </ligand>
</feature>
<feature type="binding site" evidence="8">
    <location>
        <position position="146"/>
    </location>
    <ligand>
        <name>(6S)-NADPHX</name>
        <dbReference type="ChEBI" id="CHEBI:64076"/>
    </ligand>
</feature>
<evidence type="ECO:0000256" key="5">
    <source>
        <dbReference type="ARBA" id="ARBA00023239"/>
    </source>
</evidence>
<comment type="catalytic activity">
    <reaction evidence="7 8">
        <text>(6S)-NADHX + ATP = ADP + phosphate + NADH + H(+)</text>
        <dbReference type="Rhea" id="RHEA:19017"/>
        <dbReference type="ChEBI" id="CHEBI:15378"/>
        <dbReference type="ChEBI" id="CHEBI:30616"/>
        <dbReference type="ChEBI" id="CHEBI:43474"/>
        <dbReference type="ChEBI" id="CHEBI:57945"/>
        <dbReference type="ChEBI" id="CHEBI:64074"/>
        <dbReference type="ChEBI" id="CHEBI:456216"/>
        <dbReference type="EC" id="4.2.1.93"/>
    </reaction>
</comment>
<dbReference type="CDD" id="cd01171">
    <property type="entry name" value="YXKO-related"/>
    <property type="match status" value="1"/>
</dbReference>